<dbReference type="PANTHER" id="PTHR19957">
    <property type="entry name" value="SYNTAXIN"/>
    <property type="match status" value="1"/>
</dbReference>
<dbReference type="OrthoDB" id="10255013at2759"/>
<evidence type="ECO:0000256" key="4">
    <source>
        <dbReference type="ARBA" id="ARBA00022989"/>
    </source>
</evidence>
<dbReference type="GO" id="GO:0000149">
    <property type="term" value="F:SNARE binding"/>
    <property type="evidence" value="ECO:0007669"/>
    <property type="project" value="TreeGrafter"/>
</dbReference>
<dbReference type="GO" id="GO:0006906">
    <property type="term" value="P:vesicle fusion"/>
    <property type="evidence" value="ECO:0007669"/>
    <property type="project" value="TreeGrafter"/>
</dbReference>
<dbReference type="GO" id="GO:0005484">
    <property type="term" value="F:SNAP receptor activity"/>
    <property type="evidence" value="ECO:0007669"/>
    <property type="project" value="TreeGrafter"/>
</dbReference>
<comment type="similarity">
    <text evidence="2">Belongs to the syntaxin family.</text>
</comment>
<evidence type="ECO:0000256" key="1">
    <source>
        <dbReference type="ARBA" id="ARBA00004211"/>
    </source>
</evidence>
<evidence type="ECO:0000256" key="2">
    <source>
        <dbReference type="ARBA" id="ARBA00009063"/>
    </source>
</evidence>
<dbReference type="GeneID" id="43582442"/>
<evidence type="ECO:0000313" key="10">
    <source>
        <dbReference type="Proteomes" id="UP000398389"/>
    </source>
</evidence>
<keyword evidence="10" id="KW-1185">Reference proteome</keyword>
<evidence type="ECO:0000313" key="9">
    <source>
        <dbReference type="EMBL" id="VVT53541.1"/>
    </source>
</evidence>
<dbReference type="Proteomes" id="UP000398389">
    <property type="component" value="Unassembled WGS sequence"/>
</dbReference>
<dbReference type="InterPro" id="IPR010989">
    <property type="entry name" value="SNARE"/>
</dbReference>
<evidence type="ECO:0000256" key="5">
    <source>
        <dbReference type="ARBA" id="ARBA00023136"/>
    </source>
</evidence>
<proteinExistence type="inferred from homology"/>
<organism evidence="9 10">
    <name type="scientific">Magnusiomyces paraingens</name>
    <dbReference type="NCBI Taxonomy" id="2606893"/>
    <lineage>
        <taxon>Eukaryota</taxon>
        <taxon>Fungi</taxon>
        <taxon>Dikarya</taxon>
        <taxon>Ascomycota</taxon>
        <taxon>Saccharomycotina</taxon>
        <taxon>Dipodascomycetes</taxon>
        <taxon>Dipodascales</taxon>
        <taxon>Dipodascaceae</taxon>
        <taxon>Magnusiomyces</taxon>
    </lineage>
</organism>
<sequence length="301" mass="34049">MNRPYAELYRPNIHGQQLEMERYGMGIVEDSNDMFPFLNDIGLVNKEISEYENIIDRINNLQKRILTTVQLEQIDDLNHQITNLTLKNNDLSKSIKEKIQILLNTAQNNPNKLAQVQSIKVEFKKSVQRYLKVEESYRKKYRENLKRQFSTACPDADEKTVDNVASEMLENRSGGSQMFAQALVKRADPAQAQAVMAEVQVRHESILKLAQTIEELAQLFQDLENMVAEQDSKVLVVENNVEIAQKDLEYGVGDLGTAVTTAKKIRRKKWKLLGLFIAIILVFSAAVIGGVCGSGKCSSSK</sequence>
<dbReference type="Pfam" id="PF00804">
    <property type="entry name" value="Syntaxin"/>
    <property type="match status" value="1"/>
</dbReference>
<dbReference type="GO" id="GO:0006886">
    <property type="term" value="P:intracellular protein transport"/>
    <property type="evidence" value="ECO:0007669"/>
    <property type="project" value="TreeGrafter"/>
</dbReference>
<dbReference type="Pfam" id="PF05739">
    <property type="entry name" value="SNARE"/>
    <property type="match status" value="1"/>
</dbReference>
<reference evidence="9 10" key="1">
    <citation type="submission" date="2019-09" db="EMBL/GenBank/DDBJ databases">
        <authorList>
            <person name="Brejova B."/>
        </authorList>
    </citation>
    <scope>NUCLEOTIDE SEQUENCE [LARGE SCALE GENOMIC DNA]</scope>
</reference>
<dbReference type="InterPro" id="IPR000727">
    <property type="entry name" value="T_SNARE_dom"/>
</dbReference>
<dbReference type="InterPro" id="IPR006011">
    <property type="entry name" value="Syntaxin_N"/>
</dbReference>
<dbReference type="Gene3D" id="1.20.58.70">
    <property type="match status" value="1"/>
</dbReference>
<dbReference type="RefSeq" id="XP_031854233.1">
    <property type="nucleotide sequence ID" value="XM_031998342.1"/>
</dbReference>
<dbReference type="GO" id="GO:0048278">
    <property type="term" value="P:vesicle docking"/>
    <property type="evidence" value="ECO:0007669"/>
    <property type="project" value="TreeGrafter"/>
</dbReference>
<evidence type="ECO:0000256" key="7">
    <source>
        <dbReference type="SAM" id="Phobius"/>
    </source>
</evidence>
<dbReference type="CDD" id="cd15849">
    <property type="entry name" value="SNARE_Sso1"/>
    <property type="match status" value="1"/>
</dbReference>
<dbReference type="PROSITE" id="PS50192">
    <property type="entry name" value="T_SNARE"/>
    <property type="match status" value="1"/>
</dbReference>
<keyword evidence="5 7" id="KW-0472">Membrane</keyword>
<dbReference type="SMART" id="SM00503">
    <property type="entry name" value="SynN"/>
    <property type="match status" value="1"/>
</dbReference>
<dbReference type="EMBL" id="CABVLU010000003">
    <property type="protein sequence ID" value="VVT53541.1"/>
    <property type="molecule type" value="Genomic_DNA"/>
</dbReference>
<keyword evidence="3 7" id="KW-0812">Transmembrane</keyword>
<evidence type="ECO:0000256" key="6">
    <source>
        <dbReference type="SAM" id="Coils"/>
    </source>
</evidence>
<evidence type="ECO:0000256" key="3">
    <source>
        <dbReference type="ARBA" id="ARBA00022692"/>
    </source>
</evidence>
<dbReference type="GO" id="GO:0005886">
    <property type="term" value="C:plasma membrane"/>
    <property type="evidence" value="ECO:0007669"/>
    <property type="project" value="TreeGrafter"/>
</dbReference>
<gene>
    <name evidence="9" type="ORF">SAPINGB_P003626</name>
</gene>
<dbReference type="GO" id="GO:0006887">
    <property type="term" value="P:exocytosis"/>
    <property type="evidence" value="ECO:0007669"/>
    <property type="project" value="TreeGrafter"/>
</dbReference>
<dbReference type="SUPFAM" id="SSF47661">
    <property type="entry name" value="t-snare proteins"/>
    <property type="match status" value="1"/>
</dbReference>
<name>A0A5E8BR70_9ASCO</name>
<dbReference type="InterPro" id="IPR045242">
    <property type="entry name" value="Syntaxin"/>
</dbReference>
<dbReference type="PANTHER" id="PTHR19957:SF307">
    <property type="entry name" value="PROTEIN SSO1-RELATED"/>
    <property type="match status" value="1"/>
</dbReference>
<feature type="transmembrane region" description="Helical" evidence="7">
    <location>
        <begin position="272"/>
        <end position="291"/>
    </location>
</feature>
<dbReference type="SMART" id="SM00397">
    <property type="entry name" value="t_SNARE"/>
    <property type="match status" value="1"/>
</dbReference>
<dbReference type="GO" id="GO:0031201">
    <property type="term" value="C:SNARE complex"/>
    <property type="evidence" value="ECO:0007669"/>
    <property type="project" value="TreeGrafter"/>
</dbReference>
<dbReference type="AlphaFoldDB" id="A0A5E8BR70"/>
<keyword evidence="6" id="KW-0175">Coiled coil</keyword>
<feature type="coiled-coil region" evidence="6">
    <location>
        <begin position="206"/>
        <end position="233"/>
    </location>
</feature>
<dbReference type="GO" id="GO:0012505">
    <property type="term" value="C:endomembrane system"/>
    <property type="evidence" value="ECO:0007669"/>
    <property type="project" value="TreeGrafter"/>
</dbReference>
<evidence type="ECO:0000259" key="8">
    <source>
        <dbReference type="PROSITE" id="PS50192"/>
    </source>
</evidence>
<feature type="coiled-coil region" evidence="6">
    <location>
        <begin position="44"/>
        <end position="94"/>
    </location>
</feature>
<comment type="subcellular location">
    <subcellularLocation>
        <location evidence="1">Membrane</location>
        <topology evidence="1">Single-pass type IV membrane protein</topology>
    </subcellularLocation>
</comment>
<protein>
    <recommendedName>
        <fullName evidence="8">t-SNARE coiled-coil homology domain-containing protein</fullName>
    </recommendedName>
</protein>
<keyword evidence="4 7" id="KW-1133">Transmembrane helix</keyword>
<accession>A0A5E8BR70</accession>
<feature type="domain" description="T-SNARE coiled-coil homology" evidence="8">
    <location>
        <begin position="196"/>
        <end position="258"/>
    </location>
</feature>